<organism evidence="2 3">
    <name type="scientific">Jaapia argillacea MUCL 33604</name>
    <dbReference type="NCBI Taxonomy" id="933084"/>
    <lineage>
        <taxon>Eukaryota</taxon>
        <taxon>Fungi</taxon>
        <taxon>Dikarya</taxon>
        <taxon>Basidiomycota</taxon>
        <taxon>Agaricomycotina</taxon>
        <taxon>Agaricomycetes</taxon>
        <taxon>Agaricomycetidae</taxon>
        <taxon>Jaapiales</taxon>
        <taxon>Jaapiaceae</taxon>
        <taxon>Jaapia</taxon>
    </lineage>
</organism>
<feature type="compositionally biased region" description="Acidic residues" evidence="1">
    <location>
        <begin position="52"/>
        <end position="66"/>
    </location>
</feature>
<dbReference type="EMBL" id="KL197712">
    <property type="protein sequence ID" value="KDQ61795.1"/>
    <property type="molecule type" value="Genomic_DNA"/>
</dbReference>
<proteinExistence type="predicted"/>
<reference evidence="3" key="1">
    <citation type="journal article" date="2014" name="Proc. Natl. Acad. Sci. U.S.A.">
        <title>Extensive sampling of basidiomycete genomes demonstrates inadequacy of the white-rot/brown-rot paradigm for wood decay fungi.</title>
        <authorList>
            <person name="Riley R."/>
            <person name="Salamov A.A."/>
            <person name="Brown D.W."/>
            <person name="Nagy L.G."/>
            <person name="Floudas D."/>
            <person name="Held B.W."/>
            <person name="Levasseur A."/>
            <person name="Lombard V."/>
            <person name="Morin E."/>
            <person name="Otillar R."/>
            <person name="Lindquist E.A."/>
            <person name="Sun H."/>
            <person name="LaButti K.M."/>
            <person name="Schmutz J."/>
            <person name="Jabbour D."/>
            <person name="Luo H."/>
            <person name="Baker S.E."/>
            <person name="Pisabarro A.G."/>
            <person name="Walton J.D."/>
            <person name="Blanchette R.A."/>
            <person name="Henrissat B."/>
            <person name="Martin F."/>
            <person name="Cullen D."/>
            <person name="Hibbett D.S."/>
            <person name="Grigoriev I.V."/>
        </authorList>
    </citation>
    <scope>NUCLEOTIDE SEQUENCE [LARGE SCALE GENOMIC DNA]</scope>
    <source>
        <strain evidence="3">MUCL 33604</strain>
    </source>
</reference>
<gene>
    <name evidence="2" type="ORF">JAAARDRAFT_31273</name>
</gene>
<protein>
    <submittedName>
        <fullName evidence="2">Uncharacterized protein</fullName>
    </submittedName>
</protein>
<dbReference type="InParanoid" id="A0A067Q6K6"/>
<sequence>MTTTPIPRKRPRGLWKGRSTPAPQPVLFSHNLAKAAPGCTTPLSTSTHGSEPDEIEDFYFDDDDDDCTRSSTSGSSKRRRCSGPETEDESFTALSNGPSRPSPFPVSSEDSDAHSRSPSRRPSLMASMVTVVERHTQTVSTHCGHDEWEKLKDTFARAAEHYESDDISVALPLLRQVIHECHRFLLDYPDPSILFADPPILPQPSPQTLTPSDERLSRDWDDGEDYLSRRRSPTARRRKSGELPTAFHAILGITLFLFGNLIAQDAKLAVDGEPTTPTAYWLAALDVFETGENLPSRTTGSSDAEDWRMAIVWGRTLVCLADERVTRSLKAEKKGKTDDEYDLDMFGSFMTEEPNWPTDSPFHAIAQRRPPVTRRMSLSMASANDLMVLAMDQFSRGIFHMPHAQHHHNHHFNCTSSLPSAESLSFSRPKELFTIASEVLGVAERLDVASERQYWSSWADSVFNQMKMEADMDAWRGSITLARGRCWLIMGSSQVEELEVALDAGDTSVLNSELAEEAREGLAMAISFFERAKGSASSTTIEPDLAELQPLLAEALLTLANLTVDHNKREELYSRAQAEGGEQVVLDWRDEDVSMDES</sequence>
<name>A0A067Q6K6_9AGAM</name>
<accession>A0A067Q6K6</accession>
<dbReference type="Proteomes" id="UP000027265">
    <property type="component" value="Unassembled WGS sequence"/>
</dbReference>
<dbReference type="AlphaFoldDB" id="A0A067Q6K6"/>
<feature type="region of interest" description="Disordered" evidence="1">
    <location>
        <begin position="197"/>
        <end position="239"/>
    </location>
</feature>
<evidence type="ECO:0000313" key="3">
    <source>
        <dbReference type="Proteomes" id="UP000027265"/>
    </source>
</evidence>
<dbReference type="STRING" id="933084.A0A067Q6K6"/>
<dbReference type="OrthoDB" id="3204217at2759"/>
<feature type="region of interest" description="Disordered" evidence="1">
    <location>
        <begin position="1"/>
        <end position="124"/>
    </location>
</feature>
<keyword evidence="3" id="KW-1185">Reference proteome</keyword>
<evidence type="ECO:0000313" key="2">
    <source>
        <dbReference type="EMBL" id="KDQ61795.1"/>
    </source>
</evidence>
<evidence type="ECO:0000256" key="1">
    <source>
        <dbReference type="SAM" id="MobiDB-lite"/>
    </source>
</evidence>
<dbReference type="HOGENOM" id="CLU_006562_0_0_1"/>
<feature type="compositionally biased region" description="Basic residues" evidence="1">
    <location>
        <begin position="229"/>
        <end position="239"/>
    </location>
</feature>